<comment type="similarity">
    <text evidence="1">Belongs to the nuclease type I family.</text>
</comment>
<feature type="compositionally biased region" description="Basic and acidic residues" evidence="8">
    <location>
        <begin position="192"/>
        <end position="205"/>
    </location>
</feature>
<dbReference type="OMA" id="PLHYINP"/>
<dbReference type="GO" id="GO:0046872">
    <property type="term" value="F:metal ion binding"/>
    <property type="evidence" value="ECO:0007669"/>
    <property type="project" value="UniProtKB-KW"/>
</dbReference>
<dbReference type="AlphaFoldDB" id="H6BTX2"/>
<feature type="region of interest" description="Disordered" evidence="8">
    <location>
        <begin position="186"/>
        <end position="219"/>
    </location>
</feature>
<dbReference type="InterPro" id="IPR003154">
    <property type="entry name" value="S1/P1nuclease"/>
</dbReference>
<dbReference type="GeneID" id="20308320"/>
<keyword evidence="3" id="KW-0479">Metal-binding</keyword>
<dbReference type="HOGENOM" id="CLU_044365_0_0_1"/>
<dbReference type="Gene3D" id="1.10.575.10">
    <property type="entry name" value="P1 Nuclease"/>
    <property type="match status" value="1"/>
</dbReference>
<dbReference type="EMBL" id="JH226132">
    <property type="protein sequence ID" value="EHY55549.1"/>
    <property type="molecule type" value="Genomic_DNA"/>
</dbReference>
<reference evidence="10" key="1">
    <citation type="submission" date="2011-07" db="EMBL/GenBank/DDBJ databases">
        <title>The Genome Sequence of Exophiala (Wangiella) dermatitidis NIH/UT8656.</title>
        <authorList>
            <consortium name="The Broad Institute Genome Sequencing Platform"/>
            <person name="Cuomo C."/>
            <person name="Wang Z."/>
            <person name="Hunicke-Smith S."/>
            <person name="Szanislo P.J."/>
            <person name="Earl A."/>
            <person name="Young S.K."/>
            <person name="Zeng Q."/>
            <person name="Gargeya S."/>
            <person name="Fitzgerald M."/>
            <person name="Haas B."/>
            <person name="Abouelleil A."/>
            <person name="Alvarado L."/>
            <person name="Arachchi H.M."/>
            <person name="Berlin A."/>
            <person name="Brown A."/>
            <person name="Chapman S.B."/>
            <person name="Chen Z."/>
            <person name="Dunbar C."/>
            <person name="Freedman E."/>
            <person name="Gearin G."/>
            <person name="Gellesch M."/>
            <person name="Goldberg J."/>
            <person name="Griggs A."/>
            <person name="Gujja S."/>
            <person name="Heiman D."/>
            <person name="Howarth C."/>
            <person name="Larson L."/>
            <person name="Lui A."/>
            <person name="MacDonald P.J.P."/>
            <person name="Montmayeur A."/>
            <person name="Murphy C."/>
            <person name="Neiman D."/>
            <person name="Pearson M."/>
            <person name="Priest M."/>
            <person name="Roberts A."/>
            <person name="Saif S."/>
            <person name="Shea T."/>
            <person name="Shenoy N."/>
            <person name="Sisk P."/>
            <person name="Stolte C."/>
            <person name="Sykes S."/>
            <person name="Wortman J."/>
            <person name="Nusbaum C."/>
            <person name="Birren B."/>
        </authorList>
    </citation>
    <scope>NUCLEOTIDE SEQUENCE</scope>
    <source>
        <strain evidence="10">NIH/UT8656</strain>
    </source>
</reference>
<evidence type="ECO:0000256" key="5">
    <source>
        <dbReference type="ARBA" id="ARBA00022801"/>
    </source>
</evidence>
<dbReference type="GO" id="GO:0006308">
    <property type="term" value="P:DNA catabolic process"/>
    <property type="evidence" value="ECO:0007669"/>
    <property type="project" value="InterPro"/>
</dbReference>
<dbReference type="SUPFAM" id="SSF48537">
    <property type="entry name" value="Phospholipase C/P1 nuclease"/>
    <property type="match status" value="2"/>
</dbReference>
<evidence type="ECO:0008006" key="12">
    <source>
        <dbReference type="Google" id="ProtNLM"/>
    </source>
</evidence>
<keyword evidence="5" id="KW-0378">Hydrolase</keyword>
<evidence type="ECO:0000256" key="7">
    <source>
        <dbReference type="ARBA" id="ARBA00023180"/>
    </source>
</evidence>
<dbReference type="Pfam" id="PF02265">
    <property type="entry name" value="S1-P1_nuclease"/>
    <property type="match status" value="1"/>
</dbReference>
<dbReference type="eggNOG" id="ENOG502QRXU">
    <property type="taxonomic scope" value="Eukaryota"/>
</dbReference>
<dbReference type="GO" id="GO:0003676">
    <property type="term" value="F:nucleic acid binding"/>
    <property type="evidence" value="ECO:0007669"/>
    <property type="project" value="InterPro"/>
</dbReference>
<dbReference type="Proteomes" id="UP000007304">
    <property type="component" value="Unassembled WGS sequence"/>
</dbReference>
<feature type="compositionally biased region" description="Low complexity" evidence="8">
    <location>
        <begin position="319"/>
        <end position="333"/>
    </location>
</feature>
<evidence type="ECO:0000256" key="6">
    <source>
        <dbReference type="ARBA" id="ARBA00023157"/>
    </source>
</evidence>
<dbReference type="RefSeq" id="XP_009156010.1">
    <property type="nucleotide sequence ID" value="XM_009157762.1"/>
</dbReference>
<evidence type="ECO:0000313" key="11">
    <source>
        <dbReference type="Proteomes" id="UP000007304"/>
    </source>
</evidence>
<feature type="chain" id="PRO_5003602845" description="Nuclease S1" evidence="9">
    <location>
        <begin position="20"/>
        <end position="359"/>
    </location>
</feature>
<gene>
    <name evidence="10" type="ORF">HMPREF1120_03681</name>
</gene>
<dbReference type="STRING" id="858893.H6BTX2"/>
<keyword evidence="9" id="KW-0732">Signal</keyword>
<feature type="region of interest" description="Disordered" evidence="8">
    <location>
        <begin position="319"/>
        <end position="348"/>
    </location>
</feature>
<dbReference type="GO" id="GO:0016788">
    <property type="term" value="F:hydrolase activity, acting on ester bonds"/>
    <property type="evidence" value="ECO:0007669"/>
    <property type="project" value="InterPro"/>
</dbReference>
<dbReference type="InterPro" id="IPR008947">
    <property type="entry name" value="PLipase_C/P1_nuclease_dom_sf"/>
</dbReference>
<evidence type="ECO:0000313" key="10">
    <source>
        <dbReference type="EMBL" id="EHY55549.1"/>
    </source>
</evidence>
<dbReference type="InParanoid" id="H6BTX2"/>
<evidence type="ECO:0000256" key="4">
    <source>
        <dbReference type="ARBA" id="ARBA00022759"/>
    </source>
</evidence>
<evidence type="ECO:0000256" key="9">
    <source>
        <dbReference type="SAM" id="SignalP"/>
    </source>
</evidence>
<keyword evidence="6" id="KW-1015">Disulfide bond</keyword>
<dbReference type="OrthoDB" id="441446at2759"/>
<keyword evidence="2" id="KW-0540">Nuclease</keyword>
<protein>
    <recommendedName>
        <fullName evidence="12">Nuclease S1</fullName>
    </recommendedName>
</protein>
<dbReference type="GO" id="GO:0004519">
    <property type="term" value="F:endonuclease activity"/>
    <property type="evidence" value="ECO:0007669"/>
    <property type="project" value="UniProtKB-KW"/>
</dbReference>
<evidence type="ECO:0000256" key="2">
    <source>
        <dbReference type="ARBA" id="ARBA00022722"/>
    </source>
</evidence>
<dbReference type="CDD" id="cd11010">
    <property type="entry name" value="S1-P1_nuclease"/>
    <property type="match status" value="1"/>
</dbReference>
<organism evidence="10 11">
    <name type="scientific">Exophiala dermatitidis (strain ATCC 34100 / CBS 525.76 / NIH/UT8656)</name>
    <name type="common">Black yeast</name>
    <name type="synonym">Wangiella dermatitidis</name>
    <dbReference type="NCBI Taxonomy" id="858893"/>
    <lineage>
        <taxon>Eukaryota</taxon>
        <taxon>Fungi</taxon>
        <taxon>Dikarya</taxon>
        <taxon>Ascomycota</taxon>
        <taxon>Pezizomycotina</taxon>
        <taxon>Eurotiomycetes</taxon>
        <taxon>Chaetothyriomycetidae</taxon>
        <taxon>Chaetothyriales</taxon>
        <taxon>Herpotrichiellaceae</taxon>
        <taxon>Exophiala</taxon>
    </lineage>
</organism>
<accession>H6BTX2</accession>
<evidence type="ECO:0000256" key="1">
    <source>
        <dbReference type="ARBA" id="ARBA00009547"/>
    </source>
</evidence>
<name>H6BTX2_EXODN</name>
<proteinExistence type="inferred from homology"/>
<feature type="signal peptide" evidence="9">
    <location>
        <begin position="1"/>
        <end position="19"/>
    </location>
</feature>
<dbReference type="PANTHER" id="PTHR33146:SF26">
    <property type="entry name" value="ENDONUCLEASE 4"/>
    <property type="match status" value="1"/>
</dbReference>
<evidence type="ECO:0000256" key="3">
    <source>
        <dbReference type="ARBA" id="ARBA00022723"/>
    </source>
</evidence>
<keyword evidence="11" id="KW-1185">Reference proteome</keyword>
<evidence type="ECO:0000256" key="8">
    <source>
        <dbReference type="SAM" id="MobiDB-lite"/>
    </source>
</evidence>
<sequence length="359" mass="39274">MHPINLLFTLVLLPSIASAWGSLGHRTVAYLASMYFSTPATIMTNHLLNGQDISEAALFPDKVRHMPQFAWSAAWHYIDARDDPPRYCGINMTRDCGQDESGGCVVTAIANHTLRVANDSLSRFDRGQSLRFMMHFFGDVHQPLHTEAEARGGNDYAVLFEGKATNLHSVWDTLIPNKLSLEANGGVSRCGRASDRDSDNRRDNANDNINDDNNGDSANIVQNDDEMLAAWSWALRLYNDNDNKEDECLNLDDPTQCALQWATEANTYVCSYVLAKDVHGQDLAVGEYYYDGAVTVVNDMVGKAGRRLAAWINFIAASDSISSSSSESKSGSDSGSGSGSGSSPPTDEIESLFLLQAQE</sequence>
<dbReference type="VEuPathDB" id="FungiDB:HMPREF1120_03681"/>
<keyword evidence="4" id="KW-0255">Endonuclease</keyword>
<keyword evidence="7" id="KW-0325">Glycoprotein</keyword>
<dbReference type="PANTHER" id="PTHR33146">
    <property type="entry name" value="ENDONUCLEASE 4"/>
    <property type="match status" value="1"/>
</dbReference>